<proteinExistence type="predicted"/>
<reference evidence="3" key="1">
    <citation type="submission" date="2014-03" db="EMBL/GenBank/DDBJ databases">
        <authorList>
            <person name="Aksoy S."/>
            <person name="Warren W."/>
            <person name="Wilson R.K."/>
        </authorList>
    </citation>
    <scope>NUCLEOTIDE SEQUENCE [LARGE SCALE GENOMIC DNA]</scope>
    <source>
        <strain evidence="3">IAEA</strain>
    </source>
</reference>
<keyword evidence="1" id="KW-1133">Transmembrane helix</keyword>
<dbReference type="AlphaFoldDB" id="A0A1A9W1G3"/>
<protein>
    <submittedName>
        <fullName evidence="2">Uncharacterized protein</fullName>
    </submittedName>
</protein>
<keyword evidence="1" id="KW-0472">Membrane</keyword>
<name>A0A1A9W1G3_9MUSC</name>
<organism evidence="2 3">
    <name type="scientific">Glossina brevipalpis</name>
    <dbReference type="NCBI Taxonomy" id="37001"/>
    <lineage>
        <taxon>Eukaryota</taxon>
        <taxon>Metazoa</taxon>
        <taxon>Ecdysozoa</taxon>
        <taxon>Arthropoda</taxon>
        <taxon>Hexapoda</taxon>
        <taxon>Insecta</taxon>
        <taxon>Pterygota</taxon>
        <taxon>Neoptera</taxon>
        <taxon>Endopterygota</taxon>
        <taxon>Diptera</taxon>
        <taxon>Brachycera</taxon>
        <taxon>Muscomorpha</taxon>
        <taxon>Hippoboscoidea</taxon>
        <taxon>Glossinidae</taxon>
        <taxon>Glossina</taxon>
    </lineage>
</organism>
<evidence type="ECO:0000313" key="2">
    <source>
        <dbReference type="EnsemblMetazoa" id="GBRI002900-PA"/>
    </source>
</evidence>
<sequence>MFAKQKRKKVCLPVSLPICWYCAAVTVAAATAAAAAAPAAIAVADIICFLLCPKAAFRLSTHSMRSTCTHKDFSSVFSSVCSVYLEIMSLNIHFIGFYGKNTNK</sequence>
<feature type="transmembrane region" description="Helical" evidence="1">
    <location>
        <begin position="73"/>
        <end position="98"/>
    </location>
</feature>
<dbReference type="VEuPathDB" id="VectorBase:GBRI002900"/>
<reference evidence="2" key="2">
    <citation type="submission" date="2020-05" db="UniProtKB">
        <authorList>
            <consortium name="EnsemblMetazoa"/>
        </authorList>
    </citation>
    <scope>IDENTIFICATION</scope>
    <source>
        <strain evidence="2">IAEA</strain>
    </source>
</reference>
<dbReference type="EnsemblMetazoa" id="GBRI002900-RA">
    <property type="protein sequence ID" value="GBRI002900-PA"/>
    <property type="gene ID" value="GBRI002900"/>
</dbReference>
<keyword evidence="3" id="KW-1185">Reference proteome</keyword>
<dbReference type="Proteomes" id="UP000091820">
    <property type="component" value="Unassembled WGS sequence"/>
</dbReference>
<evidence type="ECO:0000313" key="3">
    <source>
        <dbReference type="Proteomes" id="UP000091820"/>
    </source>
</evidence>
<feature type="transmembrane region" description="Helical" evidence="1">
    <location>
        <begin position="34"/>
        <end position="52"/>
    </location>
</feature>
<evidence type="ECO:0000256" key="1">
    <source>
        <dbReference type="SAM" id="Phobius"/>
    </source>
</evidence>
<accession>A0A1A9W1G3</accession>
<keyword evidence="1" id="KW-0812">Transmembrane</keyword>